<evidence type="ECO:0000256" key="2">
    <source>
        <dbReference type="ARBA" id="ARBA00003002"/>
    </source>
</evidence>
<dbReference type="InterPro" id="IPR005899">
    <property type="entry name" value="Na_pump_deCOase"/>
</dbReference>
<dbReference type="RefSeq" id="WP_150547341.1">
    <property type="nucleotide sequence ID" value="NZ_LR215729.2"/>
</dbReference>
<name>A0A653DY39_9PSED</name>
<dbReference type="GO" id="GO:0005886">
    <property type="term" value="C:plasma membrane"/>
    <property type="evidence" value="ECO:0007669"/>
    <property type="project" value="UniProtKB-SubCell"/>
</dbReference>
<dbReference type="NCBIfam" id="TIGR01195">
    <property type="entry name" value="oadG_fam"/>
    <property type="match status" value="1"/>
</dbReference>
<dbReference type="GO" id="GO:0015451">
    <property type="term" value="F:decarboxylation-driven active transmembrane transporter activity"/>
    <property type="evidence" value="ECO:0007669"/>
    <property type="project" value="UniProtKB-EC"/>
</dbReference>
<evidence type="ECO:0000256" key="15">
    <source>
        <dbReference type="ARBA" id="ARBA00048176"/>
    </source>
</evidence>
<keyword evidence="18" id="KW-0456">Lyase</keyword>
<evidence type="ECO:0000256" key="17">
    <source>
        <dbReference type="RuleBase" id="RU004278"/>
    </source>
</evidence>
<protein>
    <recommendedName>
        <fullName evidence="16">Probable oxaloacetate decarboxylase gamma chain</fullName>
        <ecNumber evidence="16">7.2.4.2</ecNumber>
    </recommendedName>
</protein>
<dbReference type="AlphaFoldDB" id="A0A653DY39"/>
<comment type="cofactor">
    <cofactor evidence="1 16 17">
        <name>Na(+)</name>
        <dbReference type="ChEBI" id="CHEBI:29101"/>
    </cofactor>
</comment>
<evidence type="ECO:0000256" key="10">
    <source>
        <dbReference type="ARBA" id="ARBA00022989"/>
    </source>
</evidence>
<evidence type="ECO:0000256" key="8">
    <source>
        <dbReference type="ARBA" id="ARBA00022692"/>
    </source>
</evidence>
<reference evidence="18" key="1">
    <citation type="submission" date="2019-02" db="EMBL/GenBank/DDBJ databases">
        <authorList>
            <consortium name="Genoscope - CEA"/>
            <person name="William W."/>
        </authorList>
    </citation>
    <scope>NUCLEOTIDE SEQUENCE [LARGE SCALE GENOMIC DNA]</scope>
    <source>
        <strain evidence="18">YSy11</strain>
    </source>
</reference>
<evidence type="ECO:0000256" key="5">
    <source>
        <dbReference type="ARBA" id="ARBA00011869"/>
    </source>
</evidence>
<keyword evidence="14 16" id="KW-0739">Sodium transport</keyword>
<evidence type="ECO:0000256" key="9">
    <source>
        <dbReference type="ARBA" id="ARBA00022967"/>
    </source>
</evidence>
<evidence type="ECO:0000256" key="1">
    <source>
        <dbReference type="ARBA" id="ARBA00001959"/>
    </source>
</evidence>
<comment type="function">
    <text evidence="2 16 17">Catalyzes the decarboxylation of oxaloacetate coupled to Na(+) translocation.</text>
</comment>
<keyword evidence="6 16" id="KW-0813">Transport</keyword>
<comment type="catalytic activity">
    <reaction evidence="15 16 17">
        <text>oxaloacetate + 2 Na(+)(in) + H(+) = pyruvate + 2 Na(+)(out) + CO2</text>
        <dbReference type="Rhea" id="RHEA:57724"/>
        <dbReference type="ChEBI" id="CHEBI:15361"/>
        <dbReference type="ChEBI" id="CHEBI:15378"/>
        <dbReference type="ChEBI" id="CHEBI:16452"/>
        <dbReference type="ChEBI" id="CHEBI:16526"/>
        <dbReference type="ChEBI" id="CHEBI:29101"/>
        <dbReference type="EC" id="7.2.4.2"/>
    </reaction>
</comment>
<gene>
    <name evidence="16 18" type="primary">oadG</name>
    <name evidence="18" type="ORF">PMYSY11_0238</name>
</gene>
<evidence type="ECO:0000256" key="16">
    <source>
        <dbReference type="HAMAP-Rule" id="MF_00404"/>
    </source>
</evidence>
<keyword evidence="9 16" id="KW-1278">Translocase</keyword>
<evidence type="ECO:0000256" key="12">
    <source>
        <dbReference type="ARBA" id="ARBA00023065"/>
    </source>
</evidence>
<keyword evidence="13 16" id="KW-0472">Membrane</keyword>
<dbReference type="GO" id="GO:0015081">
    <property type="term" value="F:sodium ion transmembrane transporter activity"/>
    <property type="evidence" value="ECO:0007669"/>
    <property type="project" value="UniProtKB-UniRule"/>
</dbReference>
<organism evidence="18">
    <name type="scientific">Pseudomonas marincola</name>
    <dbReference type="NCBI Taxonomy" id="437900"/>
    <lineage>
        <taxon>Bacteria</taxon>
        <taxon>Pseudomonadati</taxon>
        <taxon>Pseudomonadota</taxon>
        <taxon>Gammaproteobacteria</taxon>
        <taxon>Pseudomonadales</taxon>
        <taxon>Pseudomonadaceae</taxon>
        <taxon>Pseudomonas</taxon>
    </lineage>
</organism>
<comment type="subcellular location">
    <subcellularLocation>
        <location evidence="3 16 17">Cell membrane</location>
        <topology evidence="3 16 17">Single-pass membrane protein</topology>
    </subcellularLocation>
</comment>
<dbReference type="GO" id="GO:0036376">
    <property type="term" value="P:sodium ion export across plasma membrane"/>
    <property type="evidence" value="ECO:0007669"/>
    <property type="project" value="InterPro"/>
</dbReference>
<keyword evidence="11 16" id="KW-0915">Sodium</keyword>
<dbReference type="InterPro" id="IPR023424">
    <property type="entry name" value="OadG"/>
</dbReference>
<dbReference type="EC" id="7.2.4.2" evidence="16"/>
<keyword evidence="8 16" id="KW-0812">Transmembrane</keyword>
<dbReference type="HAMAP" id="MF_00404">
    <property type="entry name" value="OadG"/>
    <property type="match status" value="1"/>
</dbReference>
<evidence type="ECO:0000313" key="18">
    <source>
        <dbReference type="EMBL" id="VEV95285.1"/>
    </source>
</evidence>
<evidence type="ECO:0000256" key="14">
    <source>
        <dbReference type="ARBA" id="ARBA00023201"/>
    </source>
</evidence>
<evidence type="ECO:0000256" key="6">
    <source>
        <dbReference type="ARBA" id="ARBA00022448"/>
    </source>
</evidence>
<proteinExistence type="inferred from homology"/>
<dbReference type="GO" id="GO:0008948">
    <property type="term" value="F:oxaloacetate decarboxylase activity"/>
    <property type="evidence" value="ECO:0007669"/>
    <property type="project" value="UniProtKB-UniRule"/>
</dbReference>
<keyword evidence="7 16" id="KW-1003">Cell membrane</keyword>
<evidence type="ECO:0000256" key="4">
    <source>
        <dbReference type="ARBA" id="ARBA00005844"/>
    </source>
</evidence>
<keyword evidence="10 16" id="KW-1133">Transmembrane helix</keyword>
<evidence type="ECO:0000256" key="13">
    <source>
        <dbReference type="ARBA" id="ARBA00023136"/>
    </source>
</evidence>
<keyword evidence="12 16" id="KW-0406">Ion transport</keyword>
<sequence>MTPSQLLSEGVELMLYGMGSVFVFLTLLILSIHLMARLLGRIAPPAAVAAVTPAKPAVQAEQGPEPDVLAAIQAAISQHRARRD</sequence>
<comment type="subunit">
    <text evidence="5 16">Heterotrimer of an alpha, a beta and a gamma subunit.</text>
</comment>
<comment type="similarity">
    <text evidence="4 16 17">Belongs to the OadG family.</text>
</comment>
<evidence type="ECO:0000256" key="3">
    <source>
        <dbReference type="ARBA" id="ARBA00004162"/>
    </source>
</evidence>
<evidence type="ECO:0000256" key="11">
    <source>
        <dbReference type="ARBA" id="ARBA00023053"/>
    </source>
</evidence>
<feature type="transmembrane region" description="Helical" evidence="16 17">
    <location>
        <begin position="13"/>
        <end position="36"/>
    </location>
</feature>
<accession>A0A653DY39</accession>
<dbReference type="EMBL" id="LR215729">
    <property type="protein sequence ID" value="VEV95285.1"/>
    <property type="molecule type" value="Genomic_DNA"/>
</dbReference>
<dbReference type="Pfam" id="PF04277">
    <property type="entry name" value="OAD_gamma"/>
    <property type="match status" value="1"/>
</dbReference>
<evidence type="ECO:0000256" key="7">
    <source>
        <dbReference type="ARBA" id="ARBA00022475"/>
    </source>
</evidence>